<comment type="subcellular location">
    <subcellularLocation>
        <location evidence="1">Cell inner membrane</location>
        <topology evidence="1">Peripheral membrane protein</topology>
    </subcellularLocation>
</comment>
<dbReference type="PROSITE" id="PS00211">
    <property type="entry name" value="ABC_TRANSPORTER_1"/>
    <property type="match status" value="1"/>
</dbReference>
<dbReference type="Pfam" id="PF00005">
    <property type="entry name" value="ABC_tran"/>
    <property type="match status" value="1"/>
</dbReference>
<protein>
    <submittedName>
        <fullName evidence="7">Sn-glycerol-3-phosphate ABC transporter ATP-binding protein UgpC</fullName>
    </submittedName>
</protein>
<name>A0ABT1R1W4_9HYPH</name>
<dbReference type="Pfam" id="PF17912">
    <property type="entry name" value="OB_MalK"/>
    <property type="match status" value="1"/>
</dbReference>
<dbReference type="PANTHER" id="PTHR43875:SF10">
    <property type="entry name" value="BLL2173 PROTEIN"/>
    <property type="match status" value="1"/>
</dbReference>
<dbReference type="InterPro" id="IPR027417">
    <property type="entry name" value="P-loop_NTPase"/>
</dbReference>
<dbReference type="NCBIfam" id="NF008653">
    <property type="entry name" value="PRK11650.1"/>
    <property type="match status" value="1"/>
</dbReference>
<dbReference type="CDD" id="cd03301">
    <property type="entry name" value="ABC_MalK_N"/>
    <property type="match status" value="1"/>
</dbReference>
<dbReference type="GO" id="GO:0005524">
    <property type="term" value="F:ATP binding"/>
    <property type="evidence" value="ECO:0007669"/>
    <property type="project" value="UniProtKB-KW"/>
</dbReference>
<evidence type="ECO:0000313" key="8">
    <source>
        <dbReference type="Proteomes" id="UP000996601"/>
    </source>
</evidence>
<sequence>MTGAACSQRDFRKGTTLAQVEVVGLSKSFGTVNIIEDLNLKIADGEFVVLVGPSGCGKTTLLRMIAGLEASSKGEIRIGDRDVTRLSPKNRDIAMVFQSYALYPHMTAAENMGFSLKLAGVPSAQISEQVQRAAKLLHIEHLLARKPKDLSGGQRQRVAMGRAMVRQPAVYLFDEPLSNLDAQLRTTMRAEIKRMHLEEKQTVVYVTHDQIEAMTLADRIVAMRDGKIEQIGSPDDLYNRPASIFVARFIGSPAMNVLPATIRDGKIVVENGPSFDLPQAFQRLGARDGRHILLGIRPEAFHLNPPSENAPAFEMTVSLIEPCGAEVYVIGEVAGRDVTIRLSPGTQPARGETRRIYADPLALHLFDKDSELTLRT</sequence>
<keyword evidence="8" id="KW-1185">Reference proteome</keyword>
<dbReference type="PROSITE" id="PS50893">
    <property type="entry name" value="ABC_TRANSPORTER_2"/>
    <property type="match status" value="1"/>
</dbReference>
<organism evidence="7 8">
    <name type="scientific">Shinella lacus</name>
    <dbReference type="NCBI Taxonomy" id="2654216"/>
    <lineage>
        <taxon>Bacteria</taxon>
        <taxon>Pseudomonadati</taxon>
        <taxon>Pseudomonadota</taxon>
        <taxon>Alphaproteobacteria</taxon>
        <taxon>Hyphomicrobiales</taxon>
        <taxon>Rhizobiaceae</taxon>
        <taxon>Shinella</taxon>
    </lineage>
</organism>
<comment type="similarity">
    <text evidence="2">Belongs to the ABC transporter superfamily.</text>
</comment>
<dbReference type="InterPro" id="IPR012340">
    <property type="entry name" value="NA-bd_OB-fold"/>
</dbReference>
<dbReference type="SMART" id="SM00382">
    <property type="entry name" value="AAA"/>
    <property type="match status" value="1"/>
</dbReference>
<keyword evidence="4" id="KW-0547">Nucleotide-binding</keyword>
<dbReference type="Gene3D" id="2.40.50.100">
    <property type="match status" value="1"/>
</dbReference>
<dbReference type="InterPro" id="IPR047641">
    <property type="entry name" value="ABC_transpr_MalK/UgpC-like"/>
</dbReference>
<evidence type="ECO:0000256" key="1">
    <source>
        <dbReference type="ARBA" id="ARBA00004417"/>
    </source>
</evidence>
<dbReference type="InterPro" id="IPR015855">
    <property type="entry name" value="ABC_transpr_MalK-like"/>
</dbReference>
<comment type="caution">
    <text evidence="7">The sequence shown here is derived from an EMBL/GenBank/DDBJ whole genome shotgun (WGS) entry which is preliminary data.</text>
</comment>
<evidence type="ECO:0000259" key="6">
    <source>
        <dbReference type="PROSITE" id="PS50893"/>
    </source>
</evidence>
<evidence type="ECO:0000256" key="2">
    <source>
        <dbReference type="ARBA" id="ARBA00005417"/>
    </source>
</evidence>
<accession>A0ABT1R1W4</accession>
<dbReference type="Proteomes" id="UP000996601">
    <property type="component" value="Unassembled WGS sequence"/>
</dbReference>
<gene>
    <name evidence="7" type="primary">ugpC</name>
    <name evidence="7" type="ORF">GB927_003895</name>
</gene>
<dbReference type="InterPro" id="IPR008995">
    <property type="entry name" value="Mo/tungstate-bd_C_term_dom"/>
</dbReference>
<dbReference type="Gene3D" id="2.40.50.140">
    <property type="entry name" value="Nucleic acid-binding proteins"/>
    <property type="match status" value="1"/>
</dbReference>
<dbReference type="InterPro" id="IPR017871">
    <property type="entry name" value="ABC_transporter-like_CS"/>
</dbReference>
<dbReference type="InterPro" id="IPR003439">
    <property type="entry name" value="ABC_transporter-like_ATP-bd"/>
</dbReference>
<evidence type="ECO:0000256" key="5">
    <source>
        <dbReference type="ARBA" id="ARBA00022840"/>
    </source>
</evidence>
<feature type="domain" description="ABC transporter" evidence="6">
    <location>
        <begin position="20"/>
        <end position="250"/>
    </location>
</feature>
<dbReference type="EMBL" id="WHSB02000001">
    <property type="protein sequence ID" value="MCQ4629165.1"/>
    <property type="molecule type" value="Genomic_DNA"/>
</dbReference>
<keyword evidence="3" id="KW-0813">Transport</keyword>
<evidence type="ECO:0000256" key="3">
    <source>
        <dbReference type="ARBA" id="ARBA00022448"/>
    </source>
</evidence>
<dbReference type="PANTHER" id="PTHR43875">
    <property type="entry name" value="MALTODEXTRIN IMPORT ATP-BINDING PROTEIN MSMX"/>
    <property type="match status" value="1"/>
</dbReference>
<dbReference type="InterPro" id="IPR003593">
    <property type="entry name" value="AAA+_ATPase"/>
</dbReference>
<dbReference type="SUPFAM" id="SSF52540">
    <property type="entry name" value="P-loop containing nucleoside triphosphate hydrolases"/>
    <property type="match status" value="1"/>
</dbReference>
<reference evidence="7" key="1">
    <citation type="submission" date="2021-07" db="EMBL/GenBank/DDBJ databases">
        <title>Shinella sp. nov., a novel member of the genus Shinella from water.</title>
        <authorList>
            <person name="Deng Y."/>
        </authorList>
    </citation>
    <scope>NUCLEOTIDE SEQUENCE</scope>
    <source>
        <strain evidence="7">CPCC 100929</strain>
    </source>
</reference>
<evidence type="ECO:0000313" key="7">
    <source>
        <dbReference type="EMBL" id="MCQ4629165.1"/>
    </source>
</evidence>
<dbReference type="Gene3D" id="3.40.50.300">
    <property type="entry name" value="P-loop containing nucleotide triphosphate hydrolases"/>
    <property type="match status" value="1"/>
</dbReference>
<dbReference type="SUPFAM" id="SSF50331">
    <property type="entry name" value="MOP-like"/>
    <property type="match status" value="1"/>
</dbReference>
<keyword evidence="5 7" id="KW-0067">ATP-binding</keyword>
<proteinExistence type="inferred from homology"/>
<evidence type="ECO:0000256" key="4">
    <source>
        <dbReference type="ARBA" id="ARBA00022741"/>
    </source>
</evidence>
<dbReference type="InterPro" id="IPR040582">
    <property type="entry name" value="OB_MalK-like"/>
</dbReference>